<comment type="caution">
    <text evidence="1">The sequence shown here is derived from an EMBL/GenBank/DDBJ whole genome shotgun (WGS) entry which is preliminary data.</text>
</comment>
<evidence type="ECO:0000313" key="2">
    <source>
        <dbReference type="Proteomes" id="UP000052991"/>
    </source>
</evidence>
<evidence type="ECO:0000313" key="1">
    <source>
        <dbReference type="EMBL" id="KSU27287.1"/>
    </source>
</evidence>
<protein>
    <submittedName>
        <fullName evidence="1">Uncharacterized protein</fullName>
    </submittedName>
</protein>
<dbReference type="AlphaFoldDB" id="A0A0V8EN53"/>
<sequence>MLWDPEPDDEALLFELEGGVLASPFTSEVSNIKINKKEKR</sequence>
<accession>A0A0V8EN53</accession>
<dbReference type="EMBL" id="LKLW01000074">
    <property type="protein sequence ID" value="KSU27287.1"/>
    <property type="molecule type" value="Genomic_DNA"/>
</dbReference>
<reference evidence="2" key="1">
    <citation type="submission" date="2015-10" db="EMBL/GenBank/DDBJ databases">
        <title>Draft Genome Sequences of 11 Lactococcus lactis subspecies cremoris strains.</title>
        <authorList>
            <person name="Wels M."/>
            <person name="Backus L."/>
            <person name="Boekhorst J."/>
            <person name="Dijkstra A."/>
            <person name="Beerthuizen M."/>
            <person name="Kelly W."/>
            <person name="Siezen R."/>
            <person name="Bachmann H."/>
            <person name="Van Hijum S."/>
        </authorList>
    </citation>
    <scope>NUCLEOTIDE SEQUENCE [LARGE SCALE GENOMIC DNA]</scope>
    <source>
        <strain evidence="2">N42</strain>
    </source>
</reference>
<dbReference type="Proteomes" id="UP000052991">
    <property type="component" value="Unassembled WGS sequence"/>
</dbReference>
<proteinExistence type="predicted"/>
<name>A0A0V8EN53_LACLL</name>
<gene>
    <name evidence="1" type="ORF">N42_1255</name>
</gene>
<organism evidence="1 2">
    <name type="scientific">Lactococcus lactis subsp. lactis</name>
    <name type="common">Streptococcus lactis</name>
    <dbReference type="NCBI Taxonomy" id="1360"/>
    <lineage>
        <taxon>Bacteria</taxon>
        <taxon>Bacillati</taxon>
        <taxon>Bacillota</taxon>
        <taxon>Bacilli</taxon>
        <taxon>Lactobacillales</taxon>
        <taxon>Streptococcaceae</taxon>
        <taxon>Lactococcus</taxon>
    </lineage>
</organism>